<evidence type="ECO:0000313" key="1">
    <source>
        <dbReference type="EMBL" id="PDX60064.1"/>
    </source>
</evidence>
<name>A0ACC9CWC4_9FIRM</name>
<gene>
    <name evidence="1" type="ORF">CGS49_13240</name>
</gene>
<keyword evidence="1" id="KW-0067">ATP-binding</keyword>
<evidence type="ECO:0000313" key="2">
    <source>
        <dbReference type="Proteomes" id="UP000220959"/>
    </source>
</evidence>
<organism evidence="1 2">
    <name type="scientific">Faecalibacterium langellae</name>
    <dbReference type="NCBI Taxonomy" id="3435293"/>
    <lineage>
        <taxon>Bacteria</taxon>
        <taxon>Bacillati</taxon>
        <taxon>Bacillota</taxon>
        <taxon>Clostridia</taxon>
        <taxon>Eubacteriales</taxon>
        <taxon>Oscillospiraceae</taxon>
        <taxon>Faecalibacterium</taxon>
    </lineage>
</organism>
<keyword evidence="1" id="KW-0547">Nucleotide-binding</keyword>
<comment type="caution">
    <text evidence="1">The sequence shown here is derived from an EMBL/GenBank/DDBJ whole genome shotgun (WGS) entry which is preliminary data.</text>
</comment>
<reference evidence="1 2" key="1">
    <citation type="journal article" date="2017" name="Front. Microbiol.">
        <title>New Insights into the Diversity of the Genus Faecalibacterium.</title>
        <authorList>
            <person name="Benevides L."/>
            <person name="Burman S."/>
            <person name="Martin R."/>
            <person name="Robert V."/>
            <person name="Thomas M."/>
            <person name="Miquel S."/>
            <person name="Chain F."/>
            <person name="Sokol H."/>
            <person name="Bermudez-Humaran L.G."/>
            <person name="Morrison M."/>
            <person name="Langella P."/>
            <person name="Azevedo V.A."/>
            <person name="Chatel J.M."/>
            <person name="Soares S."/>
        </authorList>
    </citation>
    <scope>NUCLEOTIDE SEQUENCE [LARGE SCALE GENOMIC DNA]</scope>
    <source>
        <strain evidence="2">CNCM I-4541</strain>
    </source>
</reference>
<dbReference type="Proteomes" id="UP000220959">
    <property type="component" value="Unassembled WGS sequence"/>
</dbReference>
<dbReference type="EMBL" id="NMTR01000025">
    <property type="protein sequence ID" value="PDX60064.1"/>
    <property type="molecule type" value="Genomic_DNA"/>
</dbReference>
<proteinExistence type="predicted"/>
<feature type="non-terminal residue" evidence="1">
    <location>
        <position position="1"/>
    </location>
</feature>
<keyword evidence="2" id="KW-1185">Reference proteome</keyword>
<accession>A0ACC9CWC4</accession>
<sequence length="105" mass="12212">DRVPYQLSGGEKKKVAFASIMVTNPDVYILDEPFNNLSKEYEEFFRELLHELHSAGKTIIMSAHHFKHLHHEKADVLLFEDGKADFFPAQEVLSNQQVIERLSHY</sequence>
<protein>
    <submittedName>
        <fullName evidence="1">Cobalt ABC transporter ATP-binding protein</fullName>
    </submittedName>
</protein>